<feature type="domain" description="NB-ARC" evidence="6">
    <location>
        <begin position="183"/>
        <end position="342"/>
    </location>
</feature>
<dbReference type="SUPFAM" id="SSF52058">
    <property type="entry name" value="L domain-like"/>
    <property type="match status" value="1"/>
</dbReference>
<dbReference type="GO" id="GO:0006952">
    <property type="term" value="P:defense response"/>
    <property type="evidence" value="ECO:0007669"/>
    <property type="project" value="UniProtKB-KW"/>
</dbReference>
<dbReference type="OMA" id="GKENDIR"/>
<evidence type="ECO:0000259" key="9">
    <source>
        <dbReference type="Pfam" id="PF25019"/>
    </source>
</evidence>
<keyword evidence="11" id="KW-1185">Reference proteome</keyword>
<reference evidence="10 11" key="1">
    <citation type="submission" date="2013-10" db="EMBL/GenBank/DDBJ databases">
        <authorList>
            <consortium name="International Citrus Genome Consortium"/>
            <person name="Jenkins J."/>
            <person name="Schmutz J."/>
            <person name="Prochnik S."/>
            <person name="Rokhsar D."/>
            <person name="Gmitter F."/>
            <person name="Ollitrault P."/>
            <person name="Machado M."/>
            <person name="Talon M."/>
            <person name="Wincker P."/>
            <person name="Jaillon O."/>
            <person name="Morgante M."/>
        </authorList>
    </citation>
    <scope>NUCLEOTIDE SEQUENCE</scope>
    <source>
        <strain evidence="11">cv. Clemenules</strain>
    </source>
</reference>
<dbReference type="InterPro" id="IPR041118">
    <property type="entry name" value="Rx_N"/>
</dbReference>
<dbReference type="GO" id="GO:0043531">
    <property type="term" value="F:ADP binding"/>
    <property type="evidence" value="ECO:0007669"/>
    <property type="project" value="InterPro"/>
</dbReference>
<keyword evidence="1" id="KW-0433">Leucine-rich repeat</keyword>
<dbReference type="Pfam" id="PF18052">
    <property type="entry name" value="Rx_N"/>
    <property type="match status" value="1"/>
</dbReference>
<evidence type="ECO:0000256" key="4">
    <source>
        <dbReference type="ARBA" id="ARBA00022821"/>
    </source>
</evidence>
<keyword evidence="5" id="KW-0067">ATP-binding</keyword>
<dbReference type="InterPro" id="IPR002182">
    <property type="entry name" value="NB-ARC"/>
</dbReference>
<evidence type="ECO:0000256" key="5">
    <source>
        <dbReference type="ARBA" id="ARBA00022840"/>
    </source>
</evidence>
<feature type="domain" description="Disease resistance protein winged helix" evidence="8">
    <location>
        <begin position="429"/>
        <end position="497"/>
    </location>
</feature>
<dbReference type="FunFam" id="1.10.10.10:FF:000322">
    <property type="entry name" value="Probable disease resistance protein At1g63360"/>
    <property type="match status" value="1"/>
</dbReference>
<evidence type="ECO:0000313" key="11">
    <source>
        <dbReference type="Proteomes" id="UP000030687"/>
    </source>
</evidence>
<dbReference type="GO" id="GO:0051707">
    <property type="term" value="P:response to other organism"/>
    <property type="evidence" value="ECO:0007669"/>
    <property type="project" value="UniProtKB-ARBA"/>
</dbReference>
<dbReference type="InterPro" id="IPR038005">
    <property type="entry name" value="RX-like_CC"/>
</dbReference>
<dbReference type="EMBL" id="KI535697">
    <property type="protein sequence ID" value="ESR65995.1"/>
    <property type="molecule type" value="Genomic_DNA"/>
</dbReference>
<dbReference type="Pfam" id="PF00931">
    <property type="entry name" value="NB-ARC"/>
    <property type="match status" value="1"/>
</dbReference>
<dbReference type="Gene3D" id="3.40.50.300">
    <property type="entry name" value="P-loop containing nucleotide triphosphate hydrolases"/>
    <property type="match status" value="1"/>
</dbReference>
<dbReference type="FunFam" id="3.40.50.300:FF:001091">
    <property type="entry name" value="Probable disease resistance protein At1g61300"/>
    <property type="match status" value="1"/>
</dbReference>
<dbReference type="InterPro" id="IPR042197">
    <property type="entry name" value="Apaf_helical"/>
</dbReference>
<evidence type="ECO:0000259" key="6">
    <source>
        <dbReference type="Pfam" id="PF00931"/>
    </source>
</evidence>
<accession>V4UNX0</accession>
<dbReference type="Gramene" id="ESR65995">
    <property type="protein sequence ID" value="ESR65995"/>
    <property type="gene ID" value="CICLE_v10010250mg"/>
</dbReference>
<evidence type="ECO:0000256" key="2">
    <source>
        <dbReference type="ARBA" id="ARBA00022737"/>
    </source>
</evidence>
<feature type="domain" description="Disease resistance N-terminal" evidence="7">
    <location>
        <begin position="8"/>
        <end position="86"/>
    </location>
</feature>
<dbReference type="PANTHER" id="PTHR36766:SF51">
    <property type="entry name" value="DISEASE RESISTANCE RPP13-LIKE PROTEIN 1"/>
    <property type="match status" value="1"/>
</dbReference>
<evidence type="ECO:0000313" key="10">
    <source>
        <dbReference type="EMBL" id="ESR65995.1"/>
    </source>
</evidence>
<name>V4UNX0_CITCL</name>
<dbReference type="KEGG" id="cic:CICLE_v10010250mg"/>
<evidence type="ECO:0000259" key="8">
    <source>
        <dbReference type="Pfam" id="PF23559"/>
    </source>
</evidence>
<dbReference type="GO" id="GO:0005524">
    <property type="term" value="F:ATP binding"/>
    <property type="evidence" value="ECO:0007669"/>
    <property type="project" value="UniProtKB-KW"/>
</dbReference>
<evidence type="ECO:0000256" key="1">
    <source>
        <dbReference type="ARBA" id="ARBA00022614"/>
    </source>
</evidence>
<dbReference type="Gene3D" id="1.10.8.430">
    <property type="entry name" value="Helical domain of apoptotic protease-activating factors"/>
    <property type="match status" value="1"/>
</dbReference>
<sequence length="1068" mass="120854">MPVGEVFLGAFLDVLFNRLAPDNLCLFPSEDGIRVELKKWEKKLMMIQAVLEDAEEKQLSNRAVKIWLDDLRALAYDVEDIFDEQQLTTRPSFSILHNLPSNLVSQINLGSKIKEVTSRLEELCDRRNVLELEKTSSAVGRAASVSTVSWQRPPTPCLATEPAVYGRDGDKAKVLDMVLSHDTSNDDVNFRVISIVGMAGVGKTTLARLVYNDLAVEDFNSRAWVCVSDDFDILRISKAILESITLSSCDFKDLNPVQVKLKQEVAGRKFLIVLDDVWSKDYGLWEVLKSPFMAGAPGSKIIVTTRDENVALMLGCPGECHNLELLSDKDCWSVFKKHAFASREFVASPRLCNSKFVRRKVVEKCKGLPLAARTLGGLLRCKQRDAEWQDVLNSNKWDLSDDSEIPAVLKLSYHHLPSHLKRCFAYCAIFPKDYEFEEKEVVLLWIAEGLIPQSTDYKQLEDAGVGYFRDLLSRSIFQQANGDGSKFIMHDLINDLAQWVSGETSFRLEDGANNRSQRFERALHSSFISRDFDGKSKFEVFNKVEHLRTFLPIILHEGTRYITNFVLSEVLSKFKKLRVLSLRNYYITEVPNSIRLLTHLRYLNFSGTRICDIPESVGFLCHLQILLLKDCHRLKKLPTNVENLIDLLYFDISGQNLITEMPVGMNKLKCLRTLSNFVVGLNTGSGLEDLKSLKFLRGKLCISKLRNVVQDIREPILSVKEDLEVLQLEWESLYLHDSSECSRVPDINVLDGLRPHGNLKELSIIFYGGTNFPSWVGDPSFFSIVDLRLENCEKCTCLPALGALPSLKELTIKGLRKLITIGSQIYGDDCLKPFQSLETLCCQNLGAWFHWDPIAEDGQVEKFPVLRKLSILNCPRLSERLPDHLPSLEELEVRGCEVLVVSLSGLPLLCKLELSSCKRMVCRSIDSKSIKHATLSNISEFSRLSRHNFQKVECLKIIGCEELEHLWNEICLEELPHGLRSVASLRKLFVANCRSLVSFLEACFLSNLSELVIQNCSALISLNENLTSLEYLSISECPNLKSFPEEGLPSSLQQLYVEDCPWLGANCE</sequence>
<dbReference type="Pfam" id="PF23559">
    <property type="entry name" value="WHD_DRP"/>
    <property type="match status" value="1"/>
</dbReference>
<dbReference type="Pfam" id="PF25019">
    <property type="entry name" value="LRR_R13L1-DRL21"/>
    <property type="match status" value="1"/>
</dbReference>
<dbReference type="AlphaFoldDB" id="V4UNX0"/>
<dbReference type="Gene3D" id="1.10.10.10">
    <property type="entry name" value="Winged helix-like DNA-binding domain superfamily/Winged helix DNA-binding domain"/>
    <property type="match status" value="1"/>
</dbReference>
<dbReference type="eggNOG" id="KOG4658">
    <property type="taxonomic scope" value="Eukaryota"/>
</dbReference>
<evidence type="ECO:0008006" key="12">
    <source>
        <dbReference type="Google" id="ProtNLM"/>
    </source>
</evidence>
<dbReference type="InterPro" id="IPR058922">
    <property type="entry name" value="WHD_DRP"/>
</dbReference>
<gene>
    <name evidence="10" type="ORF">CICLE_v10010250mg</name>
</gene>
<dbReference type="Gene3D" id="3.80.10.10">
    <property type="entry name" value="Ribonuclease Inhibitor"/>
    <property type="match status" value="2"/>
</dbReference>
<dbReference type="CDD" id="cd14798">
    <property type="entry name" value="RX-CC_like"/>
    <property type="match status" value="1"/>
</dbReference>
<dbReference type="InterPro" id="IPR032675">
    <property type="entry name" value="LRR_dom_sf"/>
</dbReference>
<dbReference type="PRINTS" id="PR00364">
    <property type="entry name" value="DISEASERSIST"/>
</dbReference>
<keyword evidence="3" id="KW-0547">Nucleotide-binding</keyword>
<organism evidence="10 11">
    <name type="scientific">Citrus clementina</name>
    <name type="common">Clementine</name>
    <name type="synonym">Citrus deliciosa x Citrus sinensis</name>
    <dbReference type="NCBI Taxonomy" id="85681"/>
    <lineage>
        <taxon>Eukaryota</taxon>
        <taxon>Viridiplantae</taxon>
        <taxon>Streptophyta</taxon>
        <taxon>Embryophyta</taxon>
        <taxon>Tracheophyta</taxon>
        <taxon>Spermatophyta</taxon>
        <taxon>Magnoliopsida</taxon>
        <taxon>eudicotyledons</taxon>
        <taxon>Gunneridae</taxon>
        <taxon>Pentapetalae</taxon>
        <taxon>rosids</taxon>
        <taxon>malvids</taxon>
        <taxon>Sapindales</taxon>
        <taxon>Rutaceae</taxon>
        <taxon>Aurantioideae</taxon>
        <taxon>Citrus</taxon>
    </lineage>
</organism>
<protein>
    <recommendedName>
        <fullName evidence="12">Disease resistance RPP13-like protein 1</fullName>
    </recommendedName>
</protein>
<evidence type="ECO:0000259" key="7">
    <source>
        <dbReference type="Pfam" id="PF18052"/>
    </source>
</evidence>
<feature type="domain" description="R13L1/DRL21-like LRR repeat region" evidence="9">
    <location>
        <begin position="687"/>
        <end position="814"/>
    </location>
</feature>
<dbReference type="PANTHER" id="PTHR36766">
    <property type="entry name" value="PLANT BROAD-SPECTRUM MILDEW RESISTANCE PROTEIN RPW8"/>
    <property type="match status" value="1"/>
</dbReference>
<proteinExistence type="predicted"/>
<feature type="non-terminal residue" evidence="10">
    <location>
        <position position="1068"/>
    </location>
</feature>
<dbReference type="Proteomes" id="UP000030687">
    <property type="component" value="Unassembled WGS sequence"/>
</dbReference>
<dbReference type="InterPro" id="IPR036388">
    <property type="entry name" value="WH-like_DNA-bd_sf"/>
</dbReference>
<keyword evidence="2" id="KW-0677">Repeat</keyword>
<dbReference type="Gene3D" id="1.20.5.4130">
    <property type="match status" value="1"/>
</dbReference>
<dbReference type="SUPFAM" id="SSF52540">
    <property type="entry name" value="P-loop containing nucleoside triphosphate hydrolases"/>
    <property type="match status" value="1"/>
</dbReference>
<keyword evidence="4" id="KW-0611">Plant defense</keyword>
<dbReference type="InterPro" id="IPR027417">
    <property type="entry name" value="P-loop_NTPase"/>
</dbReference>
<evidence type="ECO:0000256" key="3">
    <source>
        <dbReference type="ARBA" id="ARBA00022741"/>
    </source>
</evidence>
<dbReference type="InterPro" id="IPR056789">
    <property type="entry name" value="LRR_R13L1-DRL21"/>
</dbReference>
<dbReference type="InParanoid" id="V4UNX0"/>